<proteinExistence type="predicted"/>
<dbReference type="Gene3D" id="2.130.10.130">
    <property type="entry name" value="Integrin alpha, N-terminal"/>
    <property type="match status" value="2"/>
</dbReference>
<dbReference type="SUPFAM" id="SSF69318">
    <property type="entry name" value="Integrin alpha N-terminal domain"/>
    <property type="match status" value="3"/>
</dbReference>
<feature type="signal peptide" evidence="2">
    <location>
        <begin position="1"/>
        <end position="21"/>
    </location>
</feature>
<dbReference type="EMBL" id="CP104694">
    <property type="protein sequence ID" value="UXI68791.1"/>
    <property type="molecule type" value="Genomic_DNA"/>
</dbReference>
<dbReference type="Pfam" id="PF13517">
    <property type="entry name" value="FG-GAP_3"/>
    <property type="match status" value="4"/>
</dbReference>
<evidence type="ECO:0000256" key="2">
    <source>
        <dbReference type="SAM" id="SignalP"/>
    </source>
</evidence>
<dbReference type="InterPro" id="IPR028994">
    <property type="entry name" value="Integrin_alpha_N"/>
</dbReference>
<feature type="chain" id="PRO_5046761711" evidence="2">
    <location>
        <begin position="22"/>
        <end position="941"/>
    </location>
</feature>
<evidence type="ECO:0000256" key="1">
    <source>
        <dbReference type="ARBA" id="ARBA00022729"/>
    </source>
</evidence>
<dbReference type="InterPro" id="IPR013517">
    <property type="entry name" value="FG-GAP"/>
</dbReference>
<keyword evidence="4" id="KW-1185">Reference proteome</keyword>
<reference evidence="3" key="1">
    <citation type="submission" date="2022-09" db="EMBL/GenBank/DDBJ databases">
        <title>Tahibacter sp. nov., isolated from a fresh water.</title>
        <authorList>
            <person name="Baek J.H."/>
            <person name="Lee J.K."/>
            <person name="Kim J.M."/>
            <person name="Jeon C.O."/>
        </authorList>
    </citation>
    <scope>NUCLEOTIDE SEQUENCE</scope>
    <source>
        <strain evidence="3">W38</strain>
    </source>
</reference>
<organism evidence="3 4">
    <name type="scientific">Tahibacter amnicola</name>
    <dbReference type="NCBI Taxonomy" id="2976241"/>
    <lineage>
        <taxon>Bacteria</taxon>
        <taxon>Pseudomonadati</taxon>
        <taxon>Pseudomonadota</taxon>
        <taxon>Gammaproteobacteria</taxon>
        <taxon>Lysobacterales</taxon>
        <taxon>Rhodanobacteraceae</taxon>
        <taxon>Tahibacter</taxon>
    </lineage>
</organism>
<protein>
    <submittedName>
        <fullName evidence="3">VCBS repeat-containing protein</fullName>
    </submittedName>
</protein>
<accession>A0ABY6BGS0</accession>
<gene>
    <name evidence="3" type="ORF">N4264_03815</name>
</gene>
<keyword evidence="1 2" id="KW-0732">Signal</keyword>
<name>A0ABY6BGS0_9GAMM</name>
<dbReference type="PANTHER" id="PTHR44103">
    <property type="entry name" value="PROPROTEIN CONVERTASE P"/>
    <property type="match status" value="1"/>
</dbReference>
<sequence length="941" mass="100529">MINPLFRYCAVFLAAMAPVLAGATAIPFATPVDAGHDFGEVADLHWADMDADGDDDIVGVSATDHRIIVWSHEVDDTWRPVTVALAAAQPRSVDVGDIDDDGDLDILTASPGAVPSGTGGRIDWWENRGESWQMHPVAAYPGAVAASLADTNGDGSLDVVAGSVTMGRTGVFMNRDRGANWSTSHMVDSAIPGASALDTGDFDGDGDTDVAALSMSSNRLYWYENASGDSTRWDRHVVWENPGAPSALDAADVDRDGDLDLAVGNGHFLHWYENTGEARGWARHETGASVQRVRTVQVRDLDGDSDHDLVMSTVVANTVLWRENRDGSGRDWASYTISSGTEGSTLISLADPDNDGDLDIAGGQSDGMVRVYPNVRMHSQAQFGARRQIWGIEPTGYYGMGGFRVADLDNDGDPDVIGIGMYPSNLFRGFNTGAGWDIRLDTLVGDALAVGDINRDGKPDAVANDRSGGRLIWYSNVGQRSALVPVELASGTPSVVSVELADLDDDGDVDVVAGNESTHAVDWWANLDGAGGRWEKRAVGAMTAPRTLAVADFDHDGDSDLAVSQYRDGSGNTAATHWFSNPGRGGGTWNRGIVHDQRYNYGSGDLQPIDIDHDGDIDLFGPGFNGQFNFYLNTRWTGGWDRHGFPTGGIAVPNSTHAADLDDDGDLDFAITGDNAATWVEWDRPNFIPHALDTGLYAAWISSPHSLAVVDVDGNGTQDVIASAPSSVAGLHWWPSTRGHYRLDGHPVAGATIGPGNDVGLLGVRMRHLGRRADPSSRLRTLRLQWDDANGTPLTADALRGLIQRISLFVDDGDGRWEPHADTRVGYFDTAGLTLVDGLLSLDLSDPTATAMLEVAATGTRQWYVAATIPSSPATPPSGAIRVTLLNDPQGPHSEVSYRDYPIALQPAATGNTGSGLVTVIGDRLFSSDFESLRRAHEDRP</sequence>
<dbReference type="PANTHER" id="PTHR44103:SF1">
    <property type="entry name" value="PROPROTEIN CONVERTASE P"/>
    <property type="match status" value="1"/>
</dbReference>
<dbReference type="RefSeq" id="WP_261695750.1">
    <property type="nucleotide sequence ID" value="NZ_CP104694.1"/>
</dbReference>
<dbReference type="Proteomes" id="UP001064632">
    <property type="component" value="Chromosome"/>
</dbReference>
<evidence type="ECO:0000313" key="4">
    <source>
        <dbReference type="Proteomes" id="UP001064632"/>
    </source>
</evidence>
<evidence type="ECO:0000313" key="3">
    <source>
        <dbReference type="EMBL" id="UXI68791.1"/>
    </source>
</evidence>